<keyword evidence="3" id="KW-1185">Reference proteome</keyword>
<dbReference type="Gene3D" id="1.10.3210.10">
    <property type="entry name" value="Hypothetical protein af1432"/>
    <property type="match status" value="1"/>
</dbReference>
<dbReference type="RefSeq" id="WP_084097706.1">
    <property type="nucleotide sequence ID" value="NZ_FWXK01000001.1"/>
</dbReference>
<organism evidence="2 3">
    <name type="scientific">Aerococcus suis</name>
    <dbReference type="NCBI Taxonomy" id="371602"/>
    <lineage>
        <taxon>Bacteria</taxon>
        <taxon>Bacillati</taxon>
        <taxon>Bacillota</taxon>
        <taxon>Bacilli</taxon>
        <taxon>Lactobacillales</taxon>
        <taxon>Aerococcaceae</taxon>
        <taxon>Aerococcus</taxon>
    </lineage>
</organism>
<feature type="domain" description="HD" evidence="1">
    <location>
        <begin position="41"/>
        <end position="144"/>
    </location>
</feature>
<dbReference type="Pfam" id="PF01966">
    <property type="entry name" value="HD"/>
    <property type="match status" value="1"/>
</dbReference>
<evidence type="ECO:0000313" key="3">
    <source>
        <dbReference type="Proteomes" id="UP000243884"/>
    </source>
</evidence>
<evidence type="ECO:0000259" key="1">
    <source>
        <dbReference type="Pfam" id="PF01966"/>
    </source>
</evidence>
<dbReference type="CDD" id="cd00077">
    <property type="entry name" value="HDc"/>
    <property type="match status" value="1"/>
</dbReference>
<sequence length="199" mass="23084">MKEQSRTWEKDTAYLNEISDIQDHPFVESLAIFKQHVNGNRLTHSYLVSYYSYRLARKLGWNARACARAGLLHDLFYYYPGDVSFSNGGHLRNHPKIALINARLVTDLTPVEEDIILKHMWLATTALPKYKESYIVTFVDKYVAMYDFIQPSYAKMMAAFKIFLKRLVLPALKLAGTKKSSEKLRLEIENSLQELDNNE</sequence>
<dbReference type="Proteomes" id="UP000243884">
    <property type="component" value="Unassembled WGS sequence"/>
</dbReference>
<name>A0A1W1Y1W1_9LACT</name>
<evidence type="ECO:0000313" key="2">
    <source>
        <dbReference type="EMBL" id="SMC30200.1"/>
    </source>
</evidence>
<protein>
    <recommendedName>
        <fullName evidence="1">HD domain-containing protein</fullName>
    </recommendedName>
</protein>
<proteinExistence type="predicted"/>
<dbReference type="EMBL" id="FWXK01000001">
    <property type="protein sequence ID" value="SMC30200.1"/>
    <property type="molecule type" value="Genomic_DNA"/>
</dbReference>
<accession>A0A1W1Y1W1</accession>
<dbReference type="OrthoDB" id="360187at2"/>
<reference evidence="3" key="1">
    <citation type="submission" date="2017-04" db="EMBL/GenBank/DDBJ databases">
        <authorList>
            <person name="Varghese N."/>
            <person name="Submissions S."/>
        </authorList>
    </citation>
    <scope>NUCLEOTIDE SEQUENCE [LARGE SCALE GENOMIC DNA]</scope>
    <source>
        <strain evidence="3">DSM 21500</strain>
    </source>
</reference>
<dbReference type="InterPro" id="IPR003607">
    <property type="entry name" value="HD/PDEase_dom"/>
</dbReference>
<dbReference type="STRING" id="371602.SAMN04487984_0089"/>
<dbReference type="SUPFAM" id="SSF109604">
    <property type="entry name" value="HD-domain/PDEase-like"/>
    <property type="match status" value="1"/>
</dbReference>
<dbReference type="AlphaFoldDB" id="A0A1W1Y1W1"/>
<dbReference type="InterPro" id="IPR006674">
    <property type="entry name" value="HD_domain"/>
</dbReference>
<gene>
    <name evidence="2" type="ORF">SAMN04487984_0089</name>
</gene>